<dbReference type="RefSeq" id="XP_066713562.1">
    <property type="nucleotide sequence ID" value="XM_066859973.1"/>
</dbReference>
<reference evidence="1 2" key="1">
    <citation type="submission" date="2023-01" db="EMBL/GenBank/DDBJ databases">
        <title>Analysis of 21 Apiospora genomes using comparative genomics revels a genus with tremendous synthesis potential of carbohydrate active enzymes and secondary metabolites.</title>
        <authorList>
            <person name="Sorensen T."/>
        </authorList>
    </citation>
    <scope>NUCLEOTIDE SEQUENCE [LARGE SCALE GENOMIC DNA]</scope>
    <source>
        <strain evidence="1 2">CBS 135458</strain>
    </source>
</reference>
<evidence type="ECO:0000313" key="2">
    <source>
        <dbReference type="Proteomes" id="UP001480595"/>
    </source>
</evidence>
<keyword evidence="2" id="KW-1185">Reference proteome</keyword>
<comment type="caution">
    <text evidence="1">The sequence shown here is derived from an EMBL/GenBank/DDBJ whole genome shotgun (WGS) entry which is preliminary data.</text>
</comment>
<dbReference type="EMBL" id="JAQQWL010000009">
    <property type="protein sequence ID" value="KAK8058116.1"/>
    <property type="molecule type" value="Genomic_DNA"/>
</dbReference>
<name>A0ABR1UJ61_9PEZI</name>
<dbReference type="GeneID" id="92093036"/>
<evidence type="ECO:0000313" key="1">
    <source>
        <dbReference type="EMBL" id="KAK8058116.1"/>
    </source>
</evidence>
<accession>A0ABR1UJ61</accession>
<sequence>MGCAPGISAPSPVPFLARYLEYRISRPRDVLPESRDANIESRLEWILDELLESPTAAAAEDQQQRRTRYAALLTLCHYINDYSPEVEELWWGGKPGWYRGIKQKLKCPRPVAPNQTRQQRCMEQRQMEQRERDGRVALLPAVIVLGLDAIYESAIAAAVKHKHGAQDDSTTTYVGSHQVDLRGESSSFGTSLYAAVKARKPVLVRRVLSSRAWVNGNQCNPVAAAVKNDDMDMLNLLLEPRYSLFPHGPHLLTAIGVAASLWVKFHSSRGC</sequence>
<protein>
    <submittedName>
        <fullName evidence="1">Uncharacterized protein</fullName>
    </submittedName>
</protein>
<proteinExistence type="predicted"/>
<gene>
    <name evidence="1" type="ORF">PG994_008564</name>
</gene>
<organism evidence="1 2">
    <name type="scientific">Apiospora phragmitis</name>
    <dbReference type="NCBI Taxonomy" id="2905665"/>
    <lineage>
        <taxon>Eukaryota</taxon>
        <taxon>Fungi</taxon>
        <taxon>Dikarya</taxon>
        <taxon>Ascomycota</taxon>
        <taxon>Pezizomycotina</taxon>
        <taxon>Sordariomycetes</taxon>
        <taxon>Xylariomycetidae</taxon>
        <taxon>Amphisphaeriales</taxon>
        <taxon>Apiosporaceae</taxon>
        <taxon>Apiospora</taxon>
    </lineage>
</organism>
<dbReference type="Proteomes" id="UP001480595">
    <property type="component" value="Unassembled WGS sequence"/>
</dbReference>